<dbReference type="Proteomes" id="UP000751190">
    <property type="component" value="Unassembled WGS sequence"/>
</dbReference>
<organism evidence="24 25">
    <name type="scientific">Diacronema lutheri</name>
    <name type="common">Unicellular marine alga</name>
    <name type="synonym">Monochrysis lutheri</name>
    <dbReference type="NCBI Taxonomy" id="2081491"/>
    <lineage>
        <taxon>Eukaryota</taxon>
        <taxon>Haptista</taxon>
        <taxon>Haptophyta</taxon>
        <taxon>Pavlovophyceae</taxon>
        <taxon>Pavlovales</taxon>
        <taxon>Pavlovaceae</taxon>
        <taxon>Diacronema</taxon>
    </lineage>
</organism>
<dbReference type="InterPro" id="IPR001965">
    <property type="entry name" value="Znf_PHD"/>
</dbReference>
<evidence type="ECO:0000256" key="6">
    <source>
        <dbReference type="ARBA" id="ARBA00022723"/>
    </source>
</evidence>
<sequence>MARGEASGRARVPKRFTDDDEPLAEQSGRARKRPARFDELAEPPERASKQKGAPRLAPTPGAGVADKAAAKSVKRKASKAARARADAPPAWQEPSPAGPLAPVAPAGRSARSAGDRLLLTRMYGSLEGRAVELVRPDAESLDQPSNVITGIVERVVIAQAEARVEQRAERRAEPTGGGPTGDEPTDAERAPAPAAEPSPANGVVLSLRLGGAAPGLAAEHGPADVQRVHISSDAIAGALLGDTHADVRTADGLRVLVAADLVAVRIPAAQHASLAPGRSSGGGSVDDTNAPAAADAPASSDECVWRLGELFLPPGGTSWGARGSRARVRYLDGSGERVWLDMRTGRIALGARTSPVVVHPLELWRSAHWSPTAPNNEERLSEPRMQTVLRESFFEALEQQHAAQRLRWATKLGAGLIGSWVSVYWDGDDVWFDATVISYDPQSRCHGLLYSADGQLESLQLASAKWVYMHAGDEEFLHKTAETANAPRAEILPRAVFAPRAKVSGCLLCGRCREAEESELLSCAGCCGEYHLSCLERTLNVASTALSGWRCVLCKLCETCGVRDGPTRLATCELCDRAHHIGCLDPPLKSFPARGFRCPDCVFCLSCGSRSPGPPGARWTHGHTMCAPCGALYGKGKFCPICHKVYRDNEANMIGCDSCNGWVHTACDKIDDDQFRALGADEDKPYRCPNCRGERTVQMHLDALAKLSREDKDRFFAEPVLSHEAPNYHTIIERPMDFSTMRGKATAGAYGDDQAFRDDFSLLIENALTFNRPDTRIGRAAKNLARVGDALLDTLFPHTRRSTLEPSGDAPSGERAGAVSAPAQQRAQSLLDLAHPAACELVFGAHLAELHNVELCAACGSGDGDGAAGCELLVCAMCGEAYHTFCAPRLCGWAQPELTEETLRAWCCGLCKACDRCSSRVWIGEEADIHAPAGGSDADGAPAGARGALAARRVGDGSRPVASTLVCELCDRAYHLACLPPGAAPVAGQPYRCGHCVGYCESCCASLRRSLTQTSLGRWCVDCAPNATRGLCCAVCSRVFDAEAAETQMVLCSACACWVHVGCDEIGESEYDQMANDELPYFCPSCRDPVLARVIAQQRALQRVVTRTIGERIANAEAHVARMGGPWSSAPPSGAGALLLAQPPLPLPPPPSGEGALLLAQPPLPLPPPPTATNALLPARVHLAGGDVQTLGPAGPCALVAPAAAQPAVAPHAHDDELLFAPMEMLDALAPSDGAAEQAELELEAPDDARADGGADGACGRPPTPPRARADMRMCTLCRGRGDSQQLGRLLFVENDLFAHAQCVIWTSQVFEKKDGTLVDAVPAVKRARKQPCAHCGEPGASVGCDVKRCHRIFHLPCAAPAGCATRPASLTLVCAEHKTEDDAAEEKRRRDEAALAAGLRTRVRAAVRQKDVDAALSGLSERDRARELRRVVPPAKADAADPAALAAEQRAAHVMRRYHGGEAGLLARPLYCSRAGGRAGEADELSSAVLRIGALTCLRLGEIEPLRANSHDAHAIFPSGYVARRRYWSVVDPRERIAYTCEITADGADISARISFRISCPGTQNGFFAYGRTPLEAFSSLQKAITKARSTFGMSGAQAQSLWLLGSERRAAIFFGCGLPAIRRILQAMPGAAECVEYRPLAGSQAHMSDVLVPLPLSHTGCARTDGFMRYSSNFKHKYSCYLRPYMNRGAEPSRLHFAGAPVALAADSLEPAAELAVAVNLLGRRERARKQRESDKLSLPEKELSLGAQHRAMRQRIVEGGVKVLRSPIHNWGLFTTTPLAKDTMIVEYIGQALRNLVSDRRERMYEDSDIGRAQGGDCYMFRLDESIVVDATTRGNIARFINHSCDPNSYCKVVVVEQQKRIVIFAKRDLAADEEITYDYKFATEKDKIECHCGSARCVGRMN</sequence>
<dbReference type="Gene3D" id="2.30.30.1150">
    <property type="match status" value="1"/>
</dbReference>
<dbReference type="InterPro" id="IPR001487">
    <property type="entry name" value="Bromodomain"/>
</dbReference>
<feature type="region of interest" description="Disordered" evidence="18">
    <location>
        <begin position="1248"/>
        <end position="1267"/>
    </location>
</feature>
<dbReference type="PRINTS" id="PR00503">
    <property type="entry name" value="BROMODOMAIN"/>
</dbReference>
<gene>
    <name evidence="24" type="ORF">KFE25_000205</name>
</gene>
<evidence type="ECO:0000259" key="20">
    <source>
        <dbReference type="PROSITE" id="PS50016"/>
    </source>
</evidence>
<feature type="region of interest" description="Disordered" evidence="18">
    <location>
        <begin position="272"/>
        <end position="297"/>
    </location>
</feature>
<evidence type="ECO:0000256" key="8">
    <source>
        <dbReference type="ARBA" id="ARBA00022771"/>
    </source>
</evidence>
<dbReference type="InterPro" id="IPR003889">
    <property type="entry name" value="FYrich_C"/>
</dbReference>
<dbReference type="SMART" id="SM00249">
    <property type="entry name" value="PHD"/>
    <property type="match status" value="7"/>
</dbReference>
<dbReference type="SMART" id="SM00508">
    <property type="entry name" value="PostSET"/>
    <property type="match status" value="1"/>
</dbReference>
<dbReference type="OrthoDB" id="308383at2759"/>
<keyword evidence="25" id="KW-1185">Reference proteome</keyword>
<feature type="compositionally biased region" description="Low complexity" evidence="18">
    <location>
        <begin position="61"/>
        <end position="71"/>
    </location>
</feature>
<keyword evidence="3" id="KW-0489">Methyltransferase</keyword>
<dbReference type="Gene3D" id="1.20.920.10">
    <property type="entry name" value="Bromodomain-like"/>
    <property type="match status" value="1"/>
</dbReference>
<keyword evidence="9" id="KW-0862">Zinc</keyword>
<feature type="compositionally biased region" description="Basic and acidic residues" evidence="18">
    <location>
        <begin position="35"/>
        <end position="48"/>
    </location>
</feature>
<dbReference type="InterPro" id="IPR003616">
    <property type="entry name" value="Post-SET_dom"/>
</dbReference>
<keyword evidence="7" id="KW-0677">Repeat</keyword>
<evidence type="ECO:0000256" key="7">
    <source>
        <dbReference type="ARBA" id="ARBA00022737"/>
    </source>
</evidence>
<dbReference type="PROSITE" id="PS51805">
    <property type="entry name" value="EPHD"/>
    <property type="match status" value="1"/>
</dbReference>
<dbReference type="CDD" id="cd20404">
    <property type="entry name" value="Tudor_Agenet_AtEML-like"/>
    <property type="match status" value="1"/>
</dbReference>
<comment type="subcellular location">
    <subcellularLocation>
        <location evidence="1">Nucleus</location>
    </subcellularLocation>
</comment>
<dbReference type="GO" id="GO:0008270">
    <property type="term" value="F:zinc ion binding"/>
    <property type="evidence" value="ECO:0007669"/>
    <property type="project" value="UniProtKB-KW"/>
</dbReference>
<keyword evidence="4" id="KW-0808">Transferase</keyword>
<dbReference type="InterPro" id="IPR036427">
    <property type="entry name" value="Bromodomain-like_sf"/>
</dbReference>
<dbReference type="Pfam" id="PF00628">
    <property type="entry name" value="PHD"/>
    <property type="match status" value="3"/>
</dbReference>
<dbReference type="CDD" id="cd10518">
    <property type="entry name" value="SET_SETD1-like"/>
    <property type="match status" value="1"/>
</dbReference>
<dbReference type="InterPro" id="IPR001214">
    <property type="entry name" value="SET_dom"/>
</dbReference>
<keyword evidence="12 16" id="KW-0103">Bromodomain</keyword>
<dbReference type="GO" id="GO:0005654">
    <property type="term" value="C:nucleoplasm"/>
    <property type="evidence" value="ECO:0007669"/>
    <property type="project" value="UniProtKB-ARBA"/>
</dbReference>
<dbReference type="InterPro" id="IPR019786">
    <property type="entry name" value="Zinc_finger_PHD-type_CS"/>
</dbReference>
<dbReference type="InterPro" id="IPR013083">
    <property type="entry name" value="Znf_RING/FYVE/PHD"/>
</dbReference>
<feature type="region of interest" description="Disordered" evidence="18">
    <location>
        <begin position="165"/>
        <end position="200"/>
    </location>
</feature>
<dbReference type="Gene3D" id="2.170.270.10">
    <property type="entry name" value="SET domain"/>
    <property type="match status" value="1"/>
</dbReference>
<dbReference type="SUPFAM" id="SSF57903">
    <property type="entry name" value="FYVE/PHD zinc finger"/>
    <property type="match status" value="5"/>
</dbReference>
<dbReference type="InterPro" id="IPR046341">
    <property type="entry name" value="SET_dom_sf"/>
</dbReference>
<feature type="compositionally biased region" description="Low complexity" evidence="18">
    <location>
        <begin position="190"/>
        <end position="200"/>
    </location>
</feature>
<dbReference type="PROSITE" id="PS50016">
    <property type="entry name" value="ZF_PHD_2"/>
    <property type="match status" value="4"/>
</dbReference>
<dbReference type="Pfam" id="PF00439">
    <property type="entry name" value="Bromodomain"/>
    <property type="match status" value="1"/>
</dbReference>
<dbReference type="Pfam" id="PF05964">
    <property type="entry name" value="FYRN"/>
    <property type="match status" value="1"/>
</dbReference>
<dbReference type="PROSITE" id="PS01359">
    <property type="entry name" value="ZF_PHD_1"/>
    <property type="match status" value="1"/>
</dbReference>
<feature type="domain" description="SET" evidence="21">
    <location>
        <begin position="1762"/>
        <end position="1884"/>
    </location>
</feature>
<dbReference type="PROSITE" id="PS50280">
    <property type="entry name" value="SET"/>
    <property type="match status" value="1"/>
</dbReference>
<dbReference type="InterPro" id="IPR019787">
    <property type="entry name" value="Znf_PHD-finger"/>
</dbReference>
<protein>
    <recommendedName>
        <fullName evidence="26">Histone-lysine N-methyltransferase</fullName>
    </recommendedName>
</protein>
<dbReference type="OMA" id="ITNEYAR"/>
<proteinExistence type="predicted"/>
<evidence type="ECO:0000256" key="11">
    <source>
        <dbReference type="ARBA" id="ARBA00023015"/>
    </source>
</evidence>
<name>A0A8J5XHF0_DIALT</name>
<comment type="caution">
    <text evidence="24">The sequence shown here is derived from an EMBL/GenBank/DDBJ whole genome shotgun (WGS) entry which is preliminary data.</text>
</comment>
<dbReference type="SMART" id="SM00297">
    <property type="entry name" value="BROMO"/>
    <property type="match status" value="1"/>
</dbReference>
<keyword evidence="15" id="KW-0539">Nucleus</keyword>
<dbReference type="PROSITE" id="PS50014">
    <property type="entry name" value="BROMODOMAIN_2"/>
    <property type="match status" value="1"/>
</dbReference>
<evidence type="ECO:0000313" key="24">
    <source>
        <dbReference type="EMBL" id="KAG8464037.1"/>
    </source>
</evidence>
<keyword evidence="10" id="KW-0156">Chromatin regulator</keyword>
<evidence type="ECO:0000256" key="9">
    <source>
        <dbReference type="ARBA" id="ARBA00022833"/>
    </source>
</evidence>
<dbReference type="EMBL" id="JAGTXO010000014">
    <property type="protein sequence ID" value="KAG8464037.1"/>
    <property type="molecule type" value="Genomic_DNA"/>
</dbReference>
<dbReference type="SMART" id="SM00317">
    <property type="entry name" value="SET"/>
    <property type="match status" value="1"/>
</dbReference>
<dbReference type="PROSITE" id="PS50868">
    <property type="entry name" value="POST_SET"/>
    <property type="match status" value="1"/>
</dbReference>
<dbReference type="PANTHER" id="PTHR45888:SF5">
    <property type="entry name" value="D4, ISOFORM A"/>
    <property type="match status" value="1"/>
</dbReference>
<evidence type="ECO:0000256" key="12">
    <source>
        <dbReference type="ARBA" id="ARBA00023117"/>
    </source>
</evidence>
<dbReference type="Gene3D" id="3.30.160.360">
    <property type="match status" value="1"/>
</dbReference>
<dbReference type="SMART" id="SM00541">
    <property type="entry name" value="FYRN"/>
    <property type="match status" value="1"/>
</dbReference>
<dbReference type="Pfam" id="PF00856">
    <property type="entry name" value="SET"/>
    <property type="match status" value="1"/>
</dbReference>
<dbReference type="InterPro" id="IPR003888">
    <property type="entry name" value="FYrich_N"/>
</dbReference>
<evidence type="ECO:0000259" key="21">
    <source>
        <dbReference type="PROSITE" id="PS50280"/>
    </source>
</evidence>
<dbReference type="GO" id="GO:0032259">
    <property type="term" value="P:methylation"/>
    <property type="evidence" value="ECO:0007669"/>
    <property type="project" value="UniProtKB-KW"/>
</dbReference>
<dbReference type="GO" id="GO:0140938">
    <property type="term" value="F:histone H3 methyltransferase activity"/>
    <property type="evidence" value="ECO:0007669"/>
    <property type="project" value="UniProtKB-ARBA"/>
</dbReference>
<evidence type="ECO:0000313" key="25">
    <source>
        <dbReference type="Proteomes" id="UP000751190"/>
    </source>
</evidence>
<evidence type="ECO:0000256" key="4">
    <source>
        <dbReference type="ARBA" id="ARBA00022679"/>
    </source>
</evidence>
<evidence type="ECO:0008006" key="26">
    <source>
        <dbReference type="Google" id="ProtNLM"/>
    </source>
</evidence>
<dbReference type="Gene3D" id="3.30.40.10">
    <property type="entry name" value="Zinc/RING finger domain, C3HC4 (zinc finger)"/>
    <property type="match status" value="5"/>
</dbReference>
<dbReference type="PANTHER" id="PTHR45888">
    <property type="entry name" value="HL01030P-RELATED"/>
    <property type="match status" value="1"/>
</dbReference>
<evidence type="ECO:0000256" key="17">
    <source>
        <dbReference type="PROSITE-ProRule" id="PRU00146"/>
    </source>
</evidence>
<dbReference type="SUPFAM" id="SSF82199">
    <property type="entry name" value="SET domain"/>
    <property type="match status" value="1"/>
</dbReference>
<keyword evidence="2" id="KW-0597">Phosphoprotein</keyword>
<feature type="domain" description="PHD-type" evidence="20">
    <location>
        <begin position="503"/>
        <end position="557"/>
    </location>
</feature>
<evidence type="ECO:0000256" key="15">
    <source>
        <dbReference type="ARBA" id="ARBA00023242"/>
    </source>
</evidence>
<evidence type="ECO:0000256" key="10">
    <source>
        <dbReference type="ARBA" id="ARBA00022853"/>
    </source>
</evidence>
<evidence type="ECO:0000256" key="14">
    <source>
        <dbReference type="ARBA" id="ARBA00023163"/>
    </source>
</evidence>
<feature type="domain" description="PHD-type" evidence="23">
    <location>
        <begin position="1272"/>
        <end position="1379"/>
    </location>
</feature>
<feature type="compositionally biased region" description="Low complexity" evidence="18">
    <location>
        <begin position="86"/>
        <end position="106"/>
    </location>
</feature>
<evidence type="ECO:0000256" key="5">
    <source>
        <dbReference type="ARBA" id="ARBA00022691"/>
    </source>
</evidence>
<keyword evidence="14" id="KW-0804">Transcription</keyword>
<keyword evidence="8 17" id="KW-0863">Zinc-finger</keyword>
<feature type="domain" description="PHD-type" evidence="20">
    <location>
        <begin position="636"/>
        <end position="694"/>
    </location>
</feature>
<dbReference type="InterPro" id="IPR034732">
    <property type="entry name" value="EPHD"/>
</dbReference>
<keyword evidence="13" id="KW-0238">DNA-binding</keyword>
<dbReference type="GO" id="GO:0003677">
    <property type="term" value="F:DNA binding"/>
    <property type="evidence" value="ECO:0007669"/>
    <property type="project" value="UniProtKB-KW"/>
</dbReference>
<feature type="compositionally biased region" description="Basic residues" evidence="18">
    <location>
        <begin position="72"/>
        <end position="82"/>
    </location>
</feature>
<evidence type="ECO:0000256" key="2">
    <source>
        <dbReference type="ARBA" id="ARBA00022553"/>
    </source>
</evidence>
<dbReference type="SUPFAM" id="SSF47370">
    <property type="entry name" value="Bromodomain"/>
    <property type="match status" value="1"/>
</dbReference>
<feature type="region of interest" description="Disordered" evidence="18">
    <location>
        <begin position="1"/>
        <end position="111"/>
    </location>
</feature>
<feature type="domain" description="PHD-type" evidence="20">
    <location>
        <begin position="554"/>
        <end position="604"/>
    </location>
</feature>
<dbReference type="GO" id="GO:0016279">
    <property type="term" value="F:protein-lysine N-methyltransferase activity"/>
    <property type="evidence" value="ECO:0007669"/>
    <property type="project" value="UniProtKB-ARBA"/>
</dbReference>
<reference evidence="24" key="1">
    <citation type="submission" date="2021-05" db="EMBL/GenBank/DDBJ databases">
        <title>The genome of the haptophyte Pavlova lutheri (Diacronema luteri, Pavlovales) - a model for lipid biosynthesis in eukaryotic algae.</title>
        <authorList>
            <person name="Hulatt C.J."/>
            <person name="Posewitz M.C."/>
        </authorList>
    </citation>
    <scope>NUCLEOTIDE SEQUENCE</scope>
    <source>
        <strain evidence="24">NIVA-4/92</strain>
    </source>
</reference>
<evidence type="ECO:0000259" key="23">
    <source>
        <dbReference type="PROSITE" id="PS51805"/>
    </source>
</evidence>
<feature type="domain" description="PHD-type" evidence="20">
    <location>
        <begin position="1030"/>
        <end position="1089"/>
    </location>
</feature>
<evidence type="ECO:0000256" key="18">
    <source>
        <dbReference type="SAM" id="MobiDB-lite"/>
    </source>
</evidence>
<feature type="domain" description="Bromo" evidence="19">
    <location>
        <begin position="708"/>
        <end position="778"/>
    </location>
</feature>
<keyword evidence="5" id="KW-0949">S-adenosyl-L-methionine</keyword>
<keyword evidence="6" id="KW-0479">Metal-binding</keyword>
<feature type="region of interest" description="Disordered" evidence="18">
    <location>
        <begin position="800"/>
        <end position="821"/>
    </location>
</feature>
<dbReference type="Pfam" id="PF05965">
    <property type="entry name" value="FYRC"/>
    <property type="match status" value="1"/>
</dbReference>
<evidence type="ECO:0000256" key="16">
    <source>
        <dbReference type="PROSITE-ProRule" id="PRU00035"/>
    </source>
</evidence>
<evidence type="ECO:0000256" key="1">
    <source>
        <dbReference type="ARBA" id="ARBA00004123"/>
    </source>
</evidence>
<dbReference type="Pfam" id="PF13771">
    <property type="entry name" value="zf-HC5HC2H"/>
    <property type="match status" value="1"/>
</dbReference>
<accession>A0A8J5XHF0</accession>
<evidence type="ECO:0000256" key="3">
    <source>
        <dbReference type="ARBA" id="ARBA00022603"/>
    </source>
</evidence>
<evidence type="ECO:0000256" key="13">
    <source>
        <dbReference type="ARBA" id="ARBA00023125"/>
    </source>
</evidence>
<keyword evidence="11" id="KW-0805">Transcription regulation</keyword>
<dbReference type="InterPro" id="IPR011011">
    <property type="entry name" value="Znf_FYVE_PHD"/>
</dbReference>
<evidence type="ECO:0000259" key="19">
    <source>
        <dbReference type="PROSITE" id="PS50014"/>
    </source>
</evidence>
<feature type="domain" description="Post-SET" evidence="22">
    <location>
        <begin position="1890"/>
        <end position="1906"/>
    </location>
</feature>
<evidence type="ECO:0000259" key="22">
    <source>
        <dbReference type="PROSITE" id="PS50868"/>
    </source>
</evidence>
<dbReference type="PROSITE" id="PS51542">
    <property type="entry name" value="FYRN"/>
    <property type="match status" value="1"/>
</dbReference>